<dbReference type="InterPro" id="IPR002491">
    <property type="entry name" value="ABC_transptr_periplasmic_BD"/>
</dbReference>
<evidence type="ECO:0000313" key="9">
    <source>
        <dbReference type="Proteomes" id="UP001227126"/>
    </source>
</evidence>
<evidence type="ECO:0000313" key="8">
    <source>
        <dbReference type="EMBL" id="MDK3075348.1"/>
    </source>
</evidence>
<dbReference type="Pfam" id="PF01497">
    <property type="entry name" value="Peripla_BP_2"/>
    <property type="match status" value="1"/>
</dbReference>
<dbReference type="SUPFAM" id="SSF53807">
    <property type="entry name" value="Helical backbone' metal receptor"/>
    <property type="match status" value="1"/>
</dbReference>
<keyword evidence="5 6" id="KW-0732">Signal</keyword>
<reference evidence="8 9" key="1">
    <citation type="submission" date="2023-05" db="EMBL/GenBank/DDBJ databases">
        <title>Sedimentitalea sp. nov. JM2-8.</title>
        <authorList>
            <person name="Huang J."/>
        </authorList>
    </citation>
    <scope>NUCLEOTIDE SEQUENCE [LARGE SCALE GENOMIC DNA]</scope>
    <source>
        <strain evidence="8 9">JM2-8</strain>
    </source>
</reference>
<proteinExistence type="inferred from homology"/>
<dbReference type="Proteomes" id="UP001227126">
    <property type="component" value="Unassembled WGS sequence"/>
</dbReference>
<organism evidence="8 9">
    <name type="scientific">Sedimentitalea xiamensis</name>
    <dbReference type="NCBI Taxonomy" id="3050037"/>
    <lineage>
        <taxon>Bacteria</taxon>
        <taxon>Pseudomonadati</taxon>
        <taxon>Pseudomonadota</taxon>
        <taxon>Alphaproteobacteria</taxon>
        <taxon>Rhodobacterales</taxon>
        <taxon>Paracoccaceae</taxon>
        <taxon>Sedimentitalea</taxon>
    </lineage>
</organism>
<evidence type="ECO:0000259" key="7">
    <source>
        <dbReference type="PROSITE" id="PS50983"/>
    </source>
</evidence>
<dbReference type="CDD" id="cd01140">
    <property type="entry name" value="FatB"/>
    <property type="match status" value="1"/>
</dbReference>
<dbReference type="InterPro" id="IPR051313">
    <property type="entry name" value="Bact_iron-sidero_bind"/>
</dbReference>
<dbReference type="EMBL" id="JASNJE010000035">
    <property type="protein sequence ID" value="MDK3075348.1"/>
    <property type="molecule type" value="Genomic_DNA"/>
</dbReference>
<comment type="caution">
    <text evidence="8">The sequence shown here is derived from an EMBL/GenBank/DDBJ whole genome shotgun (WGS) entry which is preliminary data.</text>
</comment>
<evidence type="ECO:0000256" key="1">
    <source>
        <dbReference type="ARBA" id="ARBA00004196"/>
    </source>
</evidence>
<name>A0ABT7FKA8_9RHOB</name>
<keyword evidence="4" id="KW-0406">Ion transport</keyword>
<evidence type="ECO:0000256" key="2">
    <source>
        <dbReference type="ARBA" id="ARBA00008814"/>
    </source>
</evidence>
<feature type="domain" description="Fe/B12 periplasmic-binding" evidence="7">
    <location>
        <begin position="40"/>
        <end position="300"/>
    </location>
</feature>
<keyword evidence="4" id="KW-0410">Iron transport</keyword>
<evidence type="ECO:0000256" key="3">
    <source>
        <dbReference type="ARBA" id="ARBA00022448"/>
    </source>
</evidence>
<dbReference type="PANTHER" id="PTHR30532:SF28">
    <property type="entry name" value="PETROBACTIN-BINDING PROTEIN YCLQ"/>
    <property type="match status" value="1"/>
</dbReference>
<evidence type="ECO:0000256" key="4">
    <source>
        <dbReference type="ARBA" id="ARBA00022496"/>
    </source>
</evidence>
<feature type="chain" id="PRO_5045289851" evidence="6">
    <location>
        <begin position="21"/>
        <end position="301"/>
    </location>
</feature>
<accession>A0ABT7FKA8</accession>
<keyword evidence="4" id="KW-0408">Iron</keyword>
<dbReference type="PANTHER" id="PTHR30532">
    <property type="entry name" value="IRON III DICITRATE-BINDING PERIPLASMIC PROTEIN"/>
    <property type="match status" value="1"/>
</dbReference>
<comment type="similarity">
    <text evidence="2">Belongs to the bacterial solute-binding protein 8 family.</text>
</comment>
<comment type="subcellular location">
    <subcellularLocation>
        <location evidence="1">Cell envelope</location>
    </subcellularLocation>
</comment>
<dbReference type="PROSITE" id="PS50983">
    <property type="entry name" value="FE_B12_PBP"/>
    <property type="match status" value="1"/>
</dbReference>
<feature type="signal peptide" evidence="6">
    <location>
        <begin position="1"/>
        <end position="20"/>
    </location>
</feature>
<protein>
    <submittedName>
        <fullName evidence="8">Siderophore ABC transporter substrate-binding protein</fullName>
    </submittedName>
</protein>
<sequence length="301" mass="30120">MRMGLLGALLSAVIAGPALAGKVTIDTATGPATVTANPTRVAVFDIAALDTLTALGVTVAGVPSPVYVDSLQNVAEAAQVVGTLFEPDFEALAVLQPDLIVIGGRSSAQAKALADIAPVIDMTISGGDTVAQAHARIAAFGAIHGKRAEAEALSAELDARLASVRSAVSGKGNALVLLTNGGKISAFGAGSRFGWLHSALGLPEAVPGLDSETHGQSVSFEFVADADPDWLLVVDRGAAVGAGGGAAAATLDNRLIARTKAARNGRIVFLDATTLYIAGGGANAMMRTLGEIASAFGDPDS</sequence>
<keyword evidence="9" id="KW-1185">Reference proteome</keyword>
<evidence type="ECO:0000256" key="5">
    <source>
        <dbReference type="ARBA" id="ARBA00022729"/>
    </source>
</evidence>
<dbReference type="InterPro" id="IPR033870">
    <property type="entry name" value="FatB"/>
</dbReference>
<dbReference type="RefSeq" id="WP_284487275.1">
    <property type="nucleotide sequence ID" value="NZ_JASNJE010000035.1"/>
</dbReference>
<gene>
    <name evidence="8" type="ORF">QO034_19905</name>
</gene>
<evidence type="ECO:0000256" key="6">
    <source>
        <dbReference type="SAM" id="SignalP"/>
    </source>
</evidence>
<dbReference type="Gene3D" id="3.40.50.1980">
    <property type="entry name" value="Nitrogenase molybdenum iron protein domain"/>
    <property type="match status" value="2"/>
</dbReference>
<keyword evidence="3" id="KW-0813">Transport</keyword>